<dbReference type="Pfam" id="PF04450">
    <property type="entry name" value="BSP"/>
    <property type="match status" value="1"/>
</dbReference>
<protein>
    <submittedName>
        <fullName evidence="2">Uncharacterized protein</fullName>
    </submittedName>
</protein>
<evidence type="ECO:0000313" key="2">
    <source>
        <dbReference type="EMBL" id="RMY35177.1"/>
    </source>
</evidence>
<organism evidence="2 3">
    <name type="scientific">Hortaea werneckii</name>
    <name type="common">Black yeast</name>
    <name type="synonym">Cladosporium werneckii</name>
    <dbReference type="NCBI Taxonomy" id="91943"/>
    <lineage>
        <taxon>Eukaryota</taxon>
        <taxon>Fungi</taxon>
        <taxon>Dikarya</taxon>
        <taxon>Ascomycota</taxon>
        <taxon>Pezizomycotina</taxon>
        <taxon>Dothideomycetes</taxon>
        <taxon>Dothideomycetidae</taxon>
        <taxon>Mycosphaerellales</taxon>
        <taxon>Teratosphaeriaceae</taxon>
        <taxon>Hortaea</taxon>
    </lineage>
</organism>
<evidence type="ECO:0000256" key="1">
    <source>
        <dbReference type="SAM" id="MobiDB-lite"/>
    </source>
</evidence>
<dbReference type="Proteomes" id="UP000270230">
    <property type="component" value="Unassembled WGS sequence"/>
</dbReference>
<reference evidence="2 3" key="1">
    <citation type="journal article" date="2018" name="BMC Genomics">
        <title>Genomic evidence for intraspecific hybridization in a clonal and extremely halotolerant yeast.</title>
        <authorList>
            <person name="Gostincar C."/>
            <person name="Stajich J.E."/>
            <person name="Zupancic J."/>
            <person name="Zalar P."/>
            <person name="Gunde-Cimerman N."/>
        </authorList>
    </citation>
    <scope>NUCLEOTIDE SEQUENCE [LARGE SCALE GENOMIC DNA]</scope>
    <source>
        <strain evidence="2 3">EXF-151</strain>
    </source>
</reference>
<evidence type="ECO:0000313" key="3">
    <source>
        <dbReference type="Proteomes" id="UP000270230"/>
    </source>
</evidence>
<name>A0A3M7B6A3_HORWE</name>
<proteinExistence type="predicted"/>
<dbReference type="PANTHER" id="PTHR33321">
    <property type="match status" value="1"/>
</dbReference>
<dbReference type="OrthoDB" id="891726at2759"/>
<dbReference type="InterPro" id="IPR007541">
    <property type="entry name" value="Uncharacterised_BSP"/>
</dbReference>
<dbReference type="EMBL" id="QWIN01001904">
    <property type="protein sequence ID" value="RMY35177.1"/>
    <property type="molecule type" value="Genomic_DNA"/>
</dbReference>
<feature type="region of interest" description="Disordered" evidence="1">
    <location>
        <begin position="249"/>
        <end position="280"/>
    </location>
</feature>
<dbReference type="PANTHER" id="PTHR33321:SF12">
    <property type="entry name" value="PLANT BASIC SECRETORY PROTEIN (BSP) FAMILY PROTEIN"/>
    <property type="match status" value="1"/>
</dbReference>
<gene>
    <name evidence="2" type="ORF">D0865_13981</name>
</gene>
<feature type="region of interest" description="Disordered" evidence="1">
    <location>
        <begin position="12"/>
        <end position="37"/>
    </location>
</feature>
<dbReference type="AlphaFoldDB" id="A0A3M7B6A3"/>
<comment type="caution">
    <text evidence="2">The sequence shown here is derived from an EMBL/GenBank/DDBJ whole genome shotgun (WGS) entry which is preliminary data.</text>
</comment>
<accession>A0A3M7B6A3</accession>
<sequence>MPITPTYFQQAMPAISRPHDAPTTSTTTSPIPPSRTHHFPSPKLRLHLDDLNHEGTSIFLSNIKASEDLPTQIQTVLNLLYTPTCPRPGTRSVTLILRQYDGLAYTTGSDLDPDHKEIHLNLSYIQRVGTERARHEVLGVICHELVHCFQWNAQGSCPGGLVEGMADYVRLNAGLAARHWKQEAEGEWDKGYQHTGFFLQWLESRFGEGTVRRLNGCLREGGYDEGRVFGECCRGRSVGELWREYREELRRRGDGGSGTARGEEEGRTIPTDTPPKHGDA</sequence>